<dbReference type="HOGENOM" id="CLU_000604_1_22_2"/>
<evidence type="ECO:0000256" key="2">
    <source>
        <dbReference type="ARBA" id="ARBA00005417"/>
    </source>
</evidence>
<evidence type="ECO:0000313" key="12">
    <source>
        <dbReference type="Proteomes" id="UP000010866"/>
    </source>
</evidence>
<keyword evidence="3" id="KW-0813">Transport</keyword>
<dbReference type="GO" id="GO:0016887">
    <property type="term" value="F:ATP hydrolysis activity"/>
    <property type="evidence" value="ECO:0007669"/>
    <property type="project" value="InterPro"/>
</dbReference>
<comment type="similarity">
    <text evidence="2">Belongs to the ABC transporter superfamily.</text>
</comment>
<evidence type="ECO:0000256" key="8">
    <source>
        <dbReference type="ARBA" id="ARBA00023136"/>
    </source>
</evidence>
<dbReference type="PROSITE" id="PS50893">
    <property type="entry name" value="ABC_TRANSPORTER_2"/>
    <property type="match status" value="1"/>
</dbReference>
<dbReference type="GO" id="GO:0042626">
    <property type="term" value="F:ATPase-coupled transmembrane transporter activity"/>
    <property type="evidence" value="ECO:0007669"/>
    <property type="project" value="TreeGrafter"/>
</dbReference>
<comment type="function">
    <text evidence="9">Probably part of an ABC transporter complex. Responsible for energy coupling to the transport system.</text>
</comment>
<evidence type="ECO:0000256" key="9">
    <source>
        <dbReference type="ARBA" id="ARBA00025157"/>
    </source>
</evidence>
<proteinExistence type="inferred from homology"/>
<dbReference type="PROSITE" id="PS00211">
    <property type="entry name" value="ABC_TRANSPORTER_1"/>
    <property type="match status" value="1"/>
</dbReference>
<dbReference type="GeneID" id="14408387"/>
<dbReference type="SUPFAM" id="SSF52540">
    <property type="entry name" value="P-loop containing nucleoside triphosphate hydrolases"/>
    <property type="match status" value="1"/>
</dbReference>
<evidence type="ECO:0000256" key="4">
    <source>
        <dbReference type="ARBA" id="ARBA00022475"/>
    </source>
</evidence>
<dbReference type="Gene3D" id="3.40.50.300">
    <property type="entry name" value="P-loop containing nucleotide triphosphate hydrolases"/>
    <property type="match status" value="1"/>
</dbReference>
<dbReference type="InterPro" id="IPR015856">
    <property type="entry name" value="ABC_transpr_CbiO/EcfA_su"/>
</dbReference>
<keyword evidence="12" id="KW-1185">Reference proteome</keyword>
<keyword evidence="7" id="KW-1278">Translocase</keyword>
<dbReference type="InterPro" id="IPR003593">
    <property type="entry name" value="AAA+_ATPase"/>
</dbReference>
<dbReference type="FunFam" id="3.40.50.300:FF:000224">
    <property type="entry name" value="Energy-coupling factor transporter ATP-binding protein EcfA"/>
    <property type="match status" value="1"/>
</dbReference>
<evidence type="ECO:0000256" key="7">
    <source>
        <dbReference type="ARBA" id="ARBA00022967"/>
    </source>
</evidence>
<protein>
    <submittedName>
        <fullName evidence="11">ABC-type cobalt transport system, ATPase component</fullName>
    </submittedName>
</protein>
<dbReference type="EMBL" id="CP003362">
    <property type="protein sequence ID" value="AGB50466.1"/>
    <property type="molecule type" value="Genomic_DNA"/>
</dbReference>
<dbReference type="InterPro" id="IPR050095">
    <property type="entry name" value="ECF_ABC_transporter_ATP-bd"/>
</dbReference>
<organism evidence="11 12">
    <name type="scientific">Methanomethylovorans hollandica (strain DSM 15978 / NBRC 107637 / DMS1)</name>
    <dbReference type="NCBI Taxonomy" id="867904"/>
    <lineage>
        <taxon>Archaea</taxon>
        <taxon>Methanobacteriati</taxon>
        <taxon>Methanobacteriota</taxon>
        <taxon>Stenosarchaea group</taxon>
        <taxon>Methanomicrobia</taxon>
        <taxon>Methanosarcinales</taxon>
        <taxon>Methanosarcinaceae</taxon>
        <taxon>Methanomethylovorans</taxon>
    </lineage>
</organism>
<keyword evidence="5" id="KW-0547">Nucleotide-binding</keyword>
<evidence type="ECO:0000259" key="10">
    <source>
        <dbReference type="PROSITE" id="PS50893"/>
    </source>
</evidence>
<dbReference type="InterPro" id="IPR003439">
    <property type="entry name" value="ABC_transporter-like_ATP-bd"/>
</dbReference>
<dbReference type="GO" id="GO:0005524">
    <property type="term" value="F:ATP binding"/>
    <property type="evidence" value="ECO:0007669"/>
    <property type="project" value="UniProtKB-KW"/>
</dbReference>
<sequence length="271" mass="29076">MISIKALSYTYPDGTHALDSIDLELRRGEFVVLVGPNGSGKSTLSRHLNGLLKPTKGSLKVMGMDTKDPSNLRKIRQLVGMVFQDPNVQFFGSTLEEDIAFGLENLALPASQIRDLVSEALAVTGMENYRYASPGSLSGGQKQKAAIAGSLAMGSGFLVLDEVTSMLDPKSSTEVLNMLLSLKKQGIGLLYITHRPEEILAADRILVMDSGKIIADGLPLAVIQELGPDNGLFELPPLLHLALKLEDAGVLQPKDHSLSAKALAEEICRSL</sequence>
<dbReference type="PANTHER" id="PTHR43553:SF24">
    <property type="entry name" value="ENERGY-COUPLING FACTOR TRANSPORTER ATP-BINDING PROTEIN ECFA1"/>
    <property type="match status" value="1"/>
</dbReference>
<dbReference type="PANTHER" id="PTHR43553">
    <property type="entry name" value="HEAVY METAL TRANSPORTER"/>
    <property type="match status" value="1"/>
</dbReference>
<evidence type="ECO:0000256" key="1">
    <source>
        <dbReference type="ARBA" id="ARBA00004202"/>
    </source>
</evidence>
<dbReference type="InterPro" id="IPR027417">
    <property type="entry name" value="P-loop_NTPase"/>
</dbReference>
<evidence type="ECO:0000313" key="11">
    <source>
        <dbReference type="EMBL" id="AGB50466.1"/>
    </source>
</evidence>
<feature type="domain" description="ABC transporter" evidence="10">
    <location>
        <begin position="2"/>
        <end position="235"/>
    </location>
</feature>
<evidence type="ECO:0000256" key="5">
    <source>
        <dbReference type="ARBA" id="ARBA00022741"/>
    </source>
</evidence>
<keyword evidence="4" id="KW-1003">Cell membrane</keyword>
<dbReference type="AlphaFoldDB" id="L0KZD1"/>
<keyword evidence="8" id="KW-0472">Membrane</keyword>
<dbReference type="SMART" id="SM00382">
    <property type="entry name" value="AAA"/>
    <property type="match status" value="1"/>
</dbReference>
<dbReference type="OrthoDB" id="35850at2157"/>
<accession>L0KZD1</accession>
<dbReference type="CDD" id="cd03225">
    <property type="entry name" value="ABC_cobalt_CbiO_domain1"/>
    <property type="match status" value="1"/>
</dbReference>
<dbReference type="Proteomes" id="UP000010866">
    <property type="component" value="Chromosome"/>
</dbReference>
<dbReference type="RefSeq" id="WP_015325631.1">
    <property type="nucleotide sequence ID" value="NC_019977.1"/>
</dbReference>
<dbReference type="Pfam" id="PF00005">
    <property type="entry name" value="ABC_tran"/>
    <property type="match status" value="1"/>
</dbReference>
<dbReference type="STRING" id="867904.Metho_2309"/>
<keyword evidence="6" id="KW-0067">ATP-binding</keyword>
<gene>
    <name evidence="11" type="ordered locus">Metho_2309</name>
</gene>
<dbReference type="KEGG" id="mhz:Metho_2309"/>
<evidence type="ECO:0000256" key="6">
    <source>
        <dbReference type="ARBA" id="ARBA00022840"/>
    </source>
</evidence>
<evidence type="ECO:0000256" key="3">
    <source>
        <dbReference type="ARBA" id="ARBA00022448"/>
    </source>
</evidence>
<comment type="subcellular location">
    <subcellularLocation>
        <location evidence="1">Cell membrane</location>
        <topology evidence="1">Peripheral membrane protein</topology>
    </subcellularLocation>
</comment>
<dbReference type="InterPro" id="IPR017871">
    <property type="entry name" value="ABC_transporter-like_CS"/>
</dbReference>
<name>L0KZD1_METHD</name>
<reference evidence="12" key="1">
    <citation type="submission" date="2012-02" db="EMBL/GenBank/DDBJ databases">
        <title>Complete sequence of chromosome of Methanomethylovorans hollandica DSM 15978.</title>
        <authorList>
            <person name="Lucas S."/>
            <person name="Copeland A."/>
            <person name="Lapidus A."/>
            <person name="Glavina del Rio T."/>
            <person name="Dalin E."/>
            <person name="Tice H."/>
            <person name="Bruce D."/>
            <person name="Goodwin L."/>
            <person name="Pitluck S."/>
            <person name="Peters L."/>
            <person name="Mikhailova N."/>
            <person name="Held B."/>
            <person name="Kyrpides N."/>
            <person name="Mavromatis K."/>
            <person name="Ivanova N."/>
            <person name="Brettin T."/>
            <person name="Detter J.C."/>
            <person name="Han C."/>
            <person name="Larimer F."/>
            <person name="Land M."/>
            <person name="Hauser L."/>
            <person name="Markowitz V."/>
            <person name="Cheng J.-F."/>
            <person name="Hugenholtz P."/>
            <person name="Woyke T."/>
            <person name="Wu D."/>
            <person name="Spring S."/>
            <person name="Schroeder M."/>
            <person name="Brambilla E."/>
            <person name="Klenk H.-P."/>
            <person name="Eisen J.A."/>
        </authorList>
    </citation>
    <scope>NUCLEOTIDE SEQUENCE [LARGE SCALE GENOMIC DNA]</scope>
    <source>
        <strain evidence="12">DSM 15978 / NBRC 107637 / DMS1</strain>
    </source>
</reference>
<dbReference type="GO" id="GO:0043190">
    <property type="term" value="C:ATP-binding cassette (ABC) transporter complex"/>
    <property type="evidence" value="ECO:0007669"/>
    <property type="project" value="TreeGrafter"/>
</dbReference>